<proteinExistence type="predicted"/>
<feature type="region of interest" description="Disordered" evidence="1">
    <location>
        <begin position="1"/>
        <end position="113"/>
    </location>
</feature>
<dbReference type="AlphaFoldDB" id="A0A699I5G8"/>
<evidence type="ECO:0000256" key="1">
    <source>
        <dbReference type="SAM" id="MobiDB-lite"/>
    </source>
</evidence>
<comment type="caution">
    <text evidence="2">The sequence shown here is derived from an EMBL/GenBank/DDBJ whole genome shotgun (WGS) entry which is preliminary data.</text>
</comment>
<sequence>MREGCNNCGGPHPSSECDDKPIGGPEEEANYVHEGYLGGEFHENYYGRNSGNWHDRQTPDENQHSQSVKTYDPPPNPNDKTTVIHDDSDDEAKKKPRKITQPFSPLNKSNQHP</sequence>
<feature type="compositionally biased region" description="Basic and acidic residues" evidence="1">
    <location>
        <begin position="53"/>
        <end position="63"/>
    </location>
</feature>
<evidence type="ECO:0000313" key="2">
    <source>
        <dbReference type="EMBL" id="GEZ16012.1"/>
    </source>
</evidence>
<protein>
    <submittedName>
        <fullName evidence="2">Uncharacterized protein</fullName>
    </submittedName>
</protein>
<dbReference type="EMBL" id="BKCJ010247218">
    <property type="protein sequence ID" value="GEZ16012.1"/>
    <property type="molecule type" value="Genomic_DNA"/>
</dbReference>
<name>A0A699I5G8_TANCI</name>
<organism evidence="2">
    <name type="scientific">Tanacetum cinerariifolium</name>
    <name type="common">Dalmatian daisy</name>
    <name type="synonym">Chrysanthemum cinerariifolium</name>
    <dbReference type="NCBI Taxonomy" id="118510"/>
    <lineage>
        <taxon>Eukaryota</taxon>
        <taxon>Viridiplantae</taxon>
        <taxon>Streptophyta</taxon>
        <taxon>Embryophyta</taxon>
        <taxon>Tracheophyta</taxon>
        <taxon>Spermatophyta</taxon>
        <taxon>Magnoliopsida</taxon>
        <taxon>eudicotyledons</taxon>
        <taxon>Gunneridae</taxon>
        <taxon>Pentapetalae</taxon>
        <taxon>asterids</taxon>
        <taxon>campanulids</taxon>
        <taxon>Asterales</taxon>
        <taxon>Asteraceae</taxon>
        <taxon>Asteroideae</taxon>
        <taxon>Anthemideae</taxon>
        <taxon>Anthemidinae</taxon>
        <taxon>Tanacetum</taxon>
    </lineage>
</organism>
<accession>A0A699I5G8</accession>
<feature type="compositionally biased region" description="Polar residues" evidence="1">
    <location>
        <begin position="101"/>
        <end position="113"/>
    </location>
</feature>
<gene>
    <name evidence="2" type="ORF">Tci_487985</name>
</gene>
<reference evidence="2" key="1">
    <citation type="journal article" date="2019" name="Sci. Rep.">
        <title>Draft genome of Tanacetum cinerariifolium, the natural source of mosquito coil.</title>
        <authorList>
            <person name="Yamashiro T."/>
            <person name="Shiraishi A."/>
            <person name="Satake H."/>
            <person name="Nakayama K."/>
        </authorList>
    </citation>
    <scope>NUCLEOTIDE SEQUENCE</scope>
</reference>